<dbReference type="SUPFAM" id="SSF82771">
    <property type="entry name" value="GIY-YIG endonuclease"/>
    <property type="match status" value="1"/>
</dbReference>
<name>A0A5D6USX8_9BACT</name>
<evidence type="ECO:0000313" key="2">
    <source>
        <dbReference type="Proteomes" id="UP000322791"/>
    </source>
</evidence>
<keyword evidence="2" id="KW-1185">Reference proteome</keyword>
<accession>A0A5D6USX8</accession>
<protein>
    <submittedName>
        <fullName evidence="1">GIY-YIG nuclease family protein</fullName>
    </submittedName>
</protein>
<dbReference type="CDD" id="cd10446">
    <property type="entry name" value="GIY-YIG_unchar_1"/>
    <property type="match status" value="1"/>
</dbReference>
<dbReference type="AlphaFoldDB" id="A0A5D6USX8"/>
<reference evidence="1 2" key="1">
    <citation type="submission" date="2019-08" db="EMBL/GenBank/DDBJ databases">
        <authorList>
            <person name="Seo M.-J."/>
        </authorList>
    </citation>
    <scope>NUCLEOTIDE SEQUENCE [LARGE SCALE GENOMIC DNA]</scope>
    <source>
        <strain evidence="1 2">KIGAM108</strain>
    </source>
</reference>
<organism evidence="1 2">
    <name type="scientific">Hymenobacter lutimineralis</name>
    <dbReference type="NCBI Taxonomy" id="2606448"/>
    <lineage>
        <taxon>Bacteria</taxon>
        <taxon>Pseudomonadati</taxon>
        <taxon>Bacteroidota</taxon>
        <taxon>Cytophagia</taxon>
        <taxon>Cytophagales</taxon>
        <taxon>Hymenobacteraceae</taxon>
        <taxon>Hymenobacter</taxon>
    </lineage>
</organism>
<dbReference type="Proteomes" id="UP000322791">
    <property type="component" value="Unassembled WGS sequence"/>
</dbReference>
<dbReference type="EMBL" id="VTHL01000029">
    <property type="protein sequence ID" value="TYZ06105.1"/>
    <property type="molecule type" value="Genomic_DNA"/>
</dbReference>
<dbReference type="InterPro" id="IPR035901">
    <property type="entry name" value="GIY-YIG_endonuc_sf"/>
</dbReference>
<comment type="caution">
    <text evidence="1">The sequence shown here is derived from an EMBL/GenBank/DDBJ whole genome shotgun (WGS) entry which is preliminary data.</text>
</comment>
<dbReference type="Gene3D" id="3.40.1440.10">
    <property type="entry name" value="GIY-YIG endonuclease"/>
    <property type="match status" value="1"/>
</dbReference>
<dbReference type="RefSeq" id="WP_149072689.1">
    <property type="nucleotide sequence ID" value="NZ_VTHL01000029.1"/>
</dbReference>
<evidence type="ECO:0000313" key="1">
    <source>
        <dbReference type="EMBL" id="TYZ06105.1"/>
    </source>
</evidence>
<gene>
    <name evidence="1" type="ORF">FY528_19455</name>
</gene>
<proteinExistence type="predicted"/>
<sequence length="363" mass="41541">MTDQSYVEHESELTTLLNDYHQRYPEAESPASYMMGFGPEQLCAILRNADGREIVFSYPGLEKGVLDGCAYRYKETMQEGTSGNPITLQELLYARGLPRQDKTVKLVRHRDASGELDLHDLYRNHRPAFLDYQRQQGNPVFDKCEFIVACLGEAGSRSRFVGVFQVLGIERRTEEHLYYNLVEVPGFDDLKERVIFDWGRAALSWHQWLRPEVGKTVLEIQPKPFSQPFTDYLDFTLSFAELAQLITSQSPRDEWYRMLSATAGVYLILDQSSGKQYIGSASGTEGIWGRWKDYVATRGHGGNAELVKLLAADAQHGRHFQFTILMTLPKTMTRPEVIKREYLFMKKLGSRAHGLNQKASHEQ</sequence>